<keyword evidence="2" id="KW-0813">Transport</keyword>
<evidence type="ECO:0000256" key="5">
    <source>
        <dbReference type="ARBA" id="ARBA00023136"/>
    </source>
</evidence>
<dbReference type="EMBL" id="JBDPZD010000001">
    <property type="protein sequence ID" value="MEO3690726.1"/>
    <property type="molecule type" value="Genomic_DNA"/>
</dbReference>
<comment type="subcellular location">
    <subcellularLocation>
        <location evidence="1">Membrane</location>
        <topology evidence="1">Multi-pass membrane protein</topology>
    </subcellularLocation>
</comment>
<keyword evidence="3 6" id="KW-0812">Transmembrane</keyword>
<dbReference type="InterPro" id="IPR036259">
    <property type="entry name" value="MFS_trans_sf"/>
</dbReference>
<comment type="caution">
    <text evidence="7">The sequence shown here is derived from an EMBL/GenBank/DDBJ whole genome shotgun (WGS) entry which is preliminary data.</text>
</comment>
<dbReference type="Proteomes" id="UP001495147">
    <property type="component" value="Unassembled WGS sequence"/>
</dbReference>
<evidence type="ECO:0000256" key="3">
    <source>
        <dbReference type="ARBA" id="ARBA00022692"/>
    </source>
</evidence>
<dbReference type="InterPro" id="IPR004752">
    <property type="entry name" value="AmpG_permease/AT-1"/>
</dbReference>
<dbReference type="RefSeq" id="WP_347703549.1">
    <property type="nucleotide sequence ID" value="NZ_JBDPZD010000001.1"/>
</dbReference>
<feature type="transmembrane region" description="Helical" evidence="6">
    <location>
        <begin position="291"/>
        <end position="310"/>
    </location>
</feature>
<feature type="transmembrane region" description="Helical" evidence="6">
    <location>
        <begin position="168"/>
        <end position="190"/>
    </location>
</feature>
<feature type="transmembrane region" description="Helical" evidence="6">
    <location>
        <begin position="262"/>
        <end position="284"/>
    </location>
</feature>
<gene>
    <name evidence="7" type="ORF">ABDJ85_04545</name>
</gene>
<evidence type="ECO:0000256" key="6">
    <source>
        <dbReference type="SAM" id="Phobius"/>
    </source>
</evidence>
<dbReference type="InterPro" id="IPR011701">
    <property type="entry name" value="MFS"/>
</dbReference>
<feature type="transmembrane region" description="Helical" evidence="6">
    <location>
        <begin position="316"/>
        <end position="340"/>
    </location>
</feature>
<dbReference type="PANTHER" id="PTHR12778:SF10">
    <property type="entry name" value="MAJOR FACILITATOR SUPERFAMILY DOMAIN-CONTAINING PROTEIN 3"/>
    <property type="match status" value="1"/>
</dbReference>
<sequence length="408" mass="41669">MTTSTAPTHAPPPAVWAVLMLPFGALTGFVSVGLTFMATKHGLSITDGALLNGANVLSQWLKWLWAPLVDVTLTPRRWHVLATVCTGLGVLAMSLIPLGPATLGLLLVVIALTSLVNSLVGMAVEASVAATVAPAQVGRASAWLQAGNLGGAGLGGGLGLMLLEVLPAHWMAGAVMAVVMLACCGALYWVPPIERHGAPPAHEGAWAHVRWVVGDLWATLRSRGGALAALLFMLPVGTGAAASVLTQAAVAAHWGAGAGEVALMQGTLAGVITAGGCFIGGWWCQRRAPRGVYMIISLALAAVASGMALAPATVATYVVASCVYNLGVGIAYAGFTAVTREAIGRGAGATKYSLLASISNFPIWWLGLLLGWVADERGAAAMLHTEALLGALGVGVFALAAWRWRAKG</sequence>
<feature type="transmembrane region" description="Helical" evidence="6">
    <location>
        <begin position="14"/>
        <end position="37"/>
    </location>
</feature>
<evidence type="ECO:0000256" key="2">
    <source>
        <dbReference type="ARBA" id="ARBA00022448"/>
    </source>
</evidence>
<dbReference type="SUPFAM" id="SSF103473">
    <property type="entry name" value="MFS general substrate transporter"/>
    <property type="match status" value="1"/>
</dbReference>
<evidence type="ECO:0000313" key="7">
    <source>
        <dbReference type="EMBL" id="MEO3690726.1"/>
    </source>
</evidence>
<feature type="transmembrane region" description="Helical" evidence="6">
    <location>
        <begin position="226"/>
        <end position="250"/>
    </location>
</feature>
<proteinExistence type="predicted"/>
<feature type="transmembrane region" description="Helical" evidence="6">
    <location>
        <begin position="352"/>
        <end position="374"/>
    </location>
</feature>
<keyword evidence="5 6" id="KW-0472">Membrane</keyword>
<accession>A0ABV0FXS7</accession>
<feature type="transmembrane region" description="Helical" evidence="6">
    <location>
        <begin position="78"/>
        <end position="96"/>
    </location>
</feature>
<protein>
    <submittedName>
        <fullName evidence="7">MFS transporter</fullName>
    </submittedName>
</protein>
<feature type="transmembrane region" description="Helical" evidence="6">
    <location>
        <begin position="380"/>
        <end position="402"/>
    </location>
</feature>
<name>A0ABV0FXS7_9BURK</name>
<dbReference type="PANTHER" id="PTHR12778">
    <property type="entry name" value="SOLUTE CARRIER FAMILY 33 ACETYL-COA TRANSPORTER -RELATED"/>
    <property type="match status" value="1"/>
</dbReference>
<dbReference type="Gene3D" id="1.20.1250.20">
    <property type="entry name" value="MFS general substrate transporter like domains"/>
    <property type="match status" value="1"/>
</dbReference>
<feature type="transmembrane region" description="Helical" evidence="6">
    <location>
        <begin position="103"/>
        <end position="124"/>
    </location>
</feature>
<reference evidence="7 8" key="1">
    <citation type="submission" date="2024-05" db="EMBL/GenBank/DDBJ databases">
        <title>Roseateles sp. DJS-2-20 16S ribosomal RNA gene Genome sequencing and assembly.</title>
        <authorList>
            <person name="Woo H."/>
        </authorList>
    </citation>
    <scope>NUCLEOTIDE SEQUENCE [LARGE SCALE GENOMIC DNA]</scope>
    <source>
        <strain evidence="7 8">DJS-2-20</strain>
    </source>
</reference>
<evidence type="ECO:0000256" key="4">
    <source>
        <dbReference type="ARBA" id="ARBA00022989"/>
    </source>
</evidence>
<keyword evidence="4 6" id="KW-1133">Transmembrane helix</keyword>
<evidence type="ECO:0000256" key="1">
    <source>
        <dbReference type="ARBA" id="ARBA00004141"/>
    </source>
</evidence>
<keyword evidence="8" id="KW-1185">Reference proteome</keyword>
<dbReference type="Pfam" id="PF07690">
    <property type="entry name" value="MFS_1"/>
    <property type="match status" value="1"/>
</dbReference>
<organism evidence="7 8">
    <name type="scientific">Roseateles paludis</name>
    <dbReference type="NCBI Taxonomy" id="3145238"/>
    <lineage>
        <taxon>Bacteria</taxon>
        <taxon>Pseudomonadati</taxon>
        <taxon>Pseudomonadota</taxon>
        <taxon>Betaproteobacteria</taxon>
        <taxon>Burkholderiales</taxon>
        <taxon>Sphaerotilaceae</taxon>
        <taxon>Roseateles</taxon>
    </lineage>
</organism>
<evidence type="ECO:0000313" key="8">
    <source>
        <dbReference type="Proteomes" id="UP001495147"/>
    </source>
</evidence>